<dbReference type="CDD" id="cd02027">
    <property type="entry name" value="APSK"/>
    <property type="match status" value="1"/>
</dbReference>
<gene>
    <name evidence="5" type="ORF">SBA1_1180012</name>
</gene>
<keyword evidence="1" id="KW-0808">Transferase</keyword>
<dbReference type="GO" id="GO:0000103">
    <property type="term" value="P:sulfate assimilation"/>
    <property type="evidence" value="ECO:0007669"/>
    <property type="project" value="InterPro"/>
</dbReference>
<dbReference type="Pfam" id="PF01583">
    <property type="entry name" value="APS_kinase"/>
    <property type="match status" value="1"/>
</dbReference>
<dbReference type="Gene3D" id="3.50.30.10">
    <property type="entry name" value="Phosphohistidine domain"/>
    <property type="match status" value="1"/>
</dbReference>
<dbReference type="EMBL" id="OMOD01000022">
    <property type="protein sequence ID" value="SPF33447.1"/>
    <property type="molecule type" value="Genomic_DNA"/>
</dbReference>
<evidence type="ECO:0000256" key="1">
    <source>
        <dbReference type="ARBA" id="ARBA00022679"/>
    </source>
</evidence>
<dbReference type="SUPFAM" id="SSF56059">
    <property type="entry name" value="Glutathione synthetase ATP-binding domain-like"/>
    <property type="match status" value="1"/>
</dbReference>
<dbReference type="Proteomes" id="UP000238701">
    <property type="component" value="Unassembled WGS sequence"/>
</dbReference>
<dbReference type="InterPro" id="IPR002192">
    <property type="entry name" value="PPDK_AMP/ATP-bd"/>
</dbReference>
<dbReference type="Pfam" id="PF01326">
    <property type="entry name" value="PPDK_N"/>
    <property type="match status" value="1"/>
</dbReference>
<proteinExistence type="predicted"/>
<dbReference type="InterPro" id="IPR051549">
    <property type="entry name" value="PEP_Utilizing_Enz"/>
</dbReference>
<dbReference type="InterPro" id="IPR027417">
    <property type="entry name" value="P-loop_NTPase"/>
</dbReference>
<evidence type="ECO:0000259" key="2">
    <source>
        <dbReference type="Pfam" id="PF00391"/>
    </source>
</evidence>
<dbReference type="Gene3D" id="3.30.470.20">
    <property type="entry name" value="ATP-grasp fold, B domain"/>
    <property type="match status" value="1"/>
</dbReference>
<dbReference type="InterPro" id="IPR008279">
    <property type="entry name" value="PEP-util_enz_mobile_dom"/>
</dbReference>
<reference evidence="6" key="1">
    <citation type="submission" date="2018-02" db="EMBL/GenBank/DDBJ databases">
        <authorList>
            <person name="Hausmann B."/>
        </authorList>
    </citation>
    <scope>NUCLEOTIDE SEQUENCE [LARGE SCALE GENOMIC DNA]</scope>
    <source>
        <strain evidence="6">Peat soil MAG SbA1</strain>
    </source>
</reference>
<organism evidence="5 6">
    <name type="scientific">Candidatus Sulfotelmatobacter kueseliae</name>
    <dbReference type="NCBI Taxonomy" id="2042962"/>
    <lineage>
        <taxon>Bacteria</taxon>
        <taxon>Pseudomonadati</taxon>
        <taxon>Acidobacteriota</taxon>
        <taxon>Terriglobia</taxon>
        <taxon>Terriglobales</taxon>
        <taxon>Candidatus Korobacteraceae</taxon>
        <taxon>Candidatus Sulfotelmatobacter</taxon>
    </lineage>
</organism>
<feature type="domain" description="Pyruvate phosphate dikinase AMP/ATP-binding" evidence="3">
    <location>
        <begin position="276"/>
        <end position="355"/>
    </location>
</feature>
<dbReference type="SUPFAM" id="SSF52540">
    <property type="entry name" value="P-loop containing nucleoside triphosphate hydrolases"/>
    <property type="match status" value="1"/>
</dbReference>
<dbReference type="GO" id="GO:0005524">
    <property type="term" value="F:ATP binding"/>
    <property type="evidence" value="ECO:0007669"/>
    <property type="project" value="InterPro"/>
</dbReference>
<evidence type="ECO:0000313" key="5">
    <source>
        <dbReference type="EMBL" id="SPF33447.1"/>
    </source>
</evidence>
<dbReference type="PANTHER" id="PTHR43615">
    <property type="entry name" value="PHOSPHOENOLPYRUVATE SYNTHASE-RELATED"/>
    <property type="match status" value="1"/>
</dbReference>
<feature type="domain" description="APS kinase" evidence="4">
    <location>
        <begin position="45"/>
        <end position="192"/>
    </location>
</feature>
<dbReference type="AlphaFoldDB" id="A0A2U3K1K2"/>
<evidence type="ECO:0000259" key="4">
    <source>
        <dbReference type="Pfam" id="PF01583"/>
    </source>
</evidence>
<dbReference type="InterPro" id="IPR013815">
    <property type="entry name" value="ATP_grasp_subdomain_1"/>
</dbReference>
<evidence type="ECO:0000259" key="3">
    <source>
        <dbReference type="Pfam" id="PF01326"/>
    </source>
</evidence>
<dbReference type="Pfam" id="PF00391">
    <property type="entry name" value="PEP-utilizers"/>
    <property type="match status" value="1"/>
</dbReference>
<name>A0A2U3K1K2_9BACT</name>
<dbReference type="Gene3D" id="3.40.50.300">
    <property type="entry name" value="P-loop containing nucleotide triphosphate hydrolases"/>
    <property type="match status" value="1"/>
</dbReference>
<dbReference type="SUPFAM" id="SSF52009">
    <property type="entry name" value="Phosphohistidine domain"/>
    <property type="match status" value="1"/>
</dbReference>
<dbReference type="PANTHER" id="PTHR43615:SF1">
    <property type="entry name" value="PPDK_N DOMAIN-CONTAINING PROTEIN"/>
    <property type="match status" value="1"/>
</dbReference>
<dbReference type="GO" id="GO:0004020">
    <property type="term" value="F:adenylylsulfate kinase activity"/>
    <property type="evidence" value="ECO:0007669"/>
    <property type="project" value="InterPro"/>
</dbReference>
<feature type="domain" description="PEP-utilising enzyme mobile" evidence="2">
    <location>
        <begin position="922"/>
        <end position="989"/>
    </location>
</feature>
<dbReference type="NCBIfam" id="NF004508">
    <property type="entry name" value="PRK05849.1"/>
    <property type="match status" value="1"/>
</dbReference>
<dbReference type="NCBIfam" id="NF004041">
    <property type="entry name" value="PRK05541.1"/>
    <property type="match status" value="1"/>
</dbReference>
<protein>
    <recommendedName>
        <fullName evidence="7">Phosphoenolpyruvate synthase</fullName>
    </recommendedName>
</protein>
<evidence type="ECO:0008006" key="7">
    <source>
        <dbReference type="Google" id="ProtNLM"/>
    </source>
</evidence>
<dbReference type="InterPro" id="IPR036637">
    <property type="entry name" value="Phosphohistidine_dom_sf"/>
</dbReference>
<evidence type="ECO:0000313" key="6">
    <source>
        <dbReference type="Proteomes" id="UP000238701"/>
    </source>
</evidence>
<sequence>MTDGFLVGSDQRPFEQALNRRPSKSRGKLFLRLAQPEAEREASPGRVFWVTGLSGAGKTTVGRELWSRLRASGRQVFFLDGDALRAVIAEDLGHSADNRRRSAMRNARLCRLLAGQGADVVCATISLFHEVQRWNRENIPGYREIYLRVPIDELRRRDSKGIYAGAQCGDARNVVGLDVPAEYPEAPDLVLDNYGALDVATAADRILAVCARRDGAGAAQPASFVAFKTKAESLETLAPLLRNGRVLPQVRFSVGDWRSDAAGVLAAVTAAPWGSDRVIVRSSARSEDGAAGRSQAGRYDSVLGVVGSAAVAQAIDRVIDSFANDGSDDDQIFVQPMLDRVAMAGVVFSRSPSGGPYFIINYDDRSGLTDRVTAGAGDHLETFLCLKSRPDNCPPSLAPVIALVSELETLLACDAIDVEFAVGDDGQLYLLQVRPLAVDRQGLAADAKVDTALADVARKVELLSRPHPYLHGSRAIFGVMPDWNPAEIIGLRPWPLSLSLYRELITDAIWAYQRDNYGYQNLRSFPLLVSFHGLPYIDVRVSFNSFIPRDLPDDLAGRLVNYYTDRLLSEPHLHDKIEFEIIFSCYTLDLPKRMNRLAERGFSPEDLAELSGALRRLTNRIMHGETALWRRDREKIDLLVRRFPTICNAEIDKISRIYWLIEDCKRYGTLPFAGLARAGFIAVQLLQSFIGVGVFNAEESATFMASVDTVGSRIGRDFAQLPKADFLARYGHLRPGTYDILSPRYDEAPDLYFDWSSARRTASAPPRFALSIEQLRRIEQLLKEHELDIDVLSLIEFIKAGIEGREYAKFVFTRSLSDALSLIRQLGEDHGLSAEDCAFLNYDAIRALYSESGSVREALLESVAHGRERHALTRNLVLPPIIASPDEVFAFHLPPSQPNFITRKSVTAPVASVGDPPESFAGRILFVPSADPGFDWIFTRDISGFVTQFGGANSHMAIRAGELGIPAVIGAGEALFRRWQTAGKLCLDCTNQKVLVIA</sequence>
<dbReference type="Gene3D" id="3.30.1490.20">
    <property type="entry name" value="ATP-grasp fold, A domain"/>
    <property type="match status" value="1"/>
</dbReference>
<dbReference type="InterPro" id="IPR059117">
    <property type="entry name" value="APS_kinase_dom"/>
</dbReference>
<accession>A0A2U3K1K2</accession>